<feature type="compositionally biased region" description="Basic residues" evidence="1">
    <location>
        <begin position="82"/>
        <end position="92"/>
    </location>
</feature>
<feature type="compositionally biased region" description="Low complexity" evidence="1">
    <location>
        <begin position="16"/>
        <end position="35"/>
    </location>
</feature>
<organism evidence="2 3">
    <name type="scientific">Sordaria macrospora</name>
    <dbReference type="NCBI Taxonomy" id="5147"/>
    <lineage>
        <taxon>Eukaryota</taxon>
        <taxon>Fungi</taxon>
        <taxon>Dikarya</taxon>
        <taxon>Ascomycota</taxon>
        <taxon>Pezizomycotina</taxon>
        <taxon>Sordariomycetes</taxon>
        <taxon>Sordariomycetidae</taxon>
        <taxon>Sordariales</taxon>
        <taxon>Sordariaceae</taxon>
        <taxon>Sordaria</taxon>
    </lineage>
</organism>
<evidence type="ECO:0000313" key="3">
    <source>
        <dbReference type="Proteomes" id="UP000433876"/>
    </source>
</evidence>
<feature type="region of interest" description="Disordered" evidence="1">
    <location>
        <begin position="1"/>
        <end position="102"/>
    </location>
</feature>
<evidence type="ECO:0000256" key="1">
    <source>
        <dbReference type="SAM" id="MobiDB-lite"/>
    </source>
</evidence>
<dbReference type="AlphaFoldDB" id="A0A8S8ZNA0"/>
<feature type="compositionally biased region" description="Polar residues" evidence="1">
    <location>
        <begin position="64"/>
        <end position="79"/>
    </location>
</feature>
<dbReference type="Proteomes" id="UP000433876">
    <property type="component" value="Unassembled WGS sequence"/>
</dbReference>
<sequence length="158" mass="17794">MASEIGNETLQEEQKQQQQQQQQEKQAEKQGQLQEADQKKSGGNNDQVPGDEQTGELKDRSLAATFTCTQELGNGSSTESKPKKHGDKKPQHRTQNAFPHKLKLSDCKYDPYKTRTIVTLRIRTPRELTDEEVAGCLREQESPEIFGPPSLEPSENES</sequence>
<evidence type="ECO:0000313" key="2">
    <source>
        <dbReference type="EMBL" id="KAA8632287.1"/>
    </source>
</evidence>
<comment type="caution">
    <text evidence="2">The sequence shown here is derived from an EMBL/GenBank/DDBJ whole genome shotgun (WGS) entry which is preliminary data.</text>
</comment>
<gene>
    <name evidence="2" type="ORF">SMACR_04705</name>
</gene>
<name>A0A8S8ZNA0_SORMA</name>
<reference evidence="2 3" key="1">
    <citation type="submission" date="2017-07" db="EMBL/GenBank/DDBJ databases">
        <title>Genome sequence of the Sordaria macrospora wild type strain R19027.</title>
        <authorList>
            <person name="Nowrousian M."/>
            <person name="Teichert I."/>
            <person name="Kueck U."/>
        </authorList>
    </citation>
    <scope>NUCLEOTIDE SEQUENCE [LARGE SCALE GENOMIC DNA]</scope>
    <source>
        <strain evidence="2 3">R19027</strain>
        <tissue evidence="2">Mycelium</tissue>
    </source>
</reference>
<dbReference type="VEuPathDB" id="FungiDB:SMAC_04705"/>
<feature type="region of interest" description="Disordered" evidence="1">
    <location>
        <begin position="134"/>
        <end position="158"/>
    </location>
</feature>
<protein>
    <submittedName>
        <fullName evidence="2">Uncharacterized protein</fullName>
    </submittedName>
</protein>
<accession>A0A8S8ZNA0</accession>
<dbReference type="EMBL" id="NMPR01000058">
    <property type="protein sequence ID" value="KAA8632287.1"/>
    <property type="molecule type" value="Genomic_DNA"/>
</dbReference>
<proteinExistence type="predicted"/>